<dbReference type="Proteomes" id="UP000033123">
    <property type="component" value="Chromosome"/>
</dbReference>
<proteinExistence type="predicted"/>
<feature type="transmembrane region" description="Helical" evidence="1">
    <location>
        <begin position="57"/>
        <end position="90"/>
    </location>
</feature>
<dbReference type="EMBL" id="CP009508">
    <property type="protein sequence ID" value="AKB37468.1"/>
    <property type="molecule type" value="Genomic_DNA"/>
</dbReference>
<dbReference type="AlphaFoldDB" id="A0A0E3PQA5"/>
<evidence type="ECO:0000256" key="1">
    <source>
        <dbReference type="SAM" id="Phobius"/>
    </source>
</evidence>
<gene>
    <name evidence="2" type="ORF">MSSAC_2878</name>
</gene>
<dbReference type="HOGENOM" id="CLU_2406409_0_0_2"/>
<dbReference type="KEGG" id="msj:MSSAC_2878"/>
<evidence type="ECO:0008006" key="4">
    <source>
        <dbReference type="Google" id="ProtNLM"/>
    </source>
</evidence>
<keyword evidence="1" id="KW-0472">Membrane</keyword>
<dbReference type="PATRIC" id="fig|1434118.4.peg.3742"/>
<dbReference type="STRING" id="1434118.MSSAC_2878"/>
<protein>
    <recommendedName>
        <fullName evidence="4">Transmembrane protein</fullName>
    </recommendedName>
</protein>
<keyword evidence="1" id="KW-0812">Transmembrane</keyword>
<reference evidence="2 3" key="1">
    <citation type="submission" date="2014-07" db="EMBL/GenBank/DDBJ databases">
        <title>Methanogenic archaea and the global carbon cycle.</title>
        <authorList>
            <person name="Henriksen J.R."/>
            <person name="Luke J."/>
            <person name="Reinhart S."/>
            <person name="Benedict M.N."/>
            <person name="Youngblut N.D."/>
            <person name="Metcalf M.E."/>
            <person name="Whitaker R.J."/>
            <person name="Metcalf W.W."/>
        </authorList>
    </citation>
    <scope>NUCLEOTIDE SEQUENCE [LARGE SCALE GENOMIC DNA]</scope>
    <source>
        <strain evidence="2 3">C2J</strain>
    </source>
</reference>
<sequence>MREGISLLTIRKPRFFDSSGSFKDVKDKRFCEQVIMGFFSHLFLFSSPFLICPAPPQFIYLLSIFSFQCFFLTFVSSLLFFSFIISGICAPC</sequence>
<feature type="transmembrane region" description="Helical" evidence="1">
    <location>
        <begin position="30"/>
        <end position="51"/>
    </location>
</feature>
<evidence type="ECO:0000313" key="2">
    <source>
        <dbReference type="EMBL" id="AKB37468.1"/>
    </source>
</evidence>
<name>A0A0E3PQA5_9EURY</name>
<organism evidence="2 3">
    <name type="scientific">Methanosarcina siciliae C2J</name>
    <dbReference type="NCBI Taxonomy" id="1434118"/>
    <lineage>
        <taxon>Archaea</taxon>
        <taxon>Methanobacteriati</taxon>
        <taxon>Methanobacteriota</taxon>
        <taxon>Stenosarchaea group</taxon>
        <taxon>Methanomicrobia</taxon>
        <taxon>Methanosarcinales</taxon>
        <taxon>Methanosarcinaceae</taxon>
        <taxon>Methanosarcina</taxon>
    </lineage>
</organism>
<keyword evidence="1" id="KW-1133">Transmembrane helix</keyword>
<evidence type="ECO:0000313" key="3">
    <source>
        <dbReference type="Proteomes" id="UP000033123"/>
    </source>
</evidence>
<accession>A0A0E3PQA5</accession>